<dbReference type="EMBL" id="JAZHXJ010003382">
    <property type="protein sequence ID" value="KAL1835207.1"/>
    <property type="molecule type" value="Genomic_DNA"/>
</dbReference>
<sequence>MRRGIGRSQHRDGQLRRGQDDLQQGGGAAQIGVGLGALQHGEEVQDLVGDAGGQPRGRQRRAQHVISAGPSCCVSSESPCWCHRGACVELQGANRGKGRHGRGKGFEERRRKKHDAHQTVRYDDVEEKAVLDVAAGAIHLAEQGHQPAGTAQMRLPAVVADVDELEVDEEQDGREEDLSVADGGGRALQGRSQGADGPLLRGQGARQGGPGHMIGRKRHRVVTTTAGRR</sequence>
<keyword evidence="3" id="KW-1185">Reference proteome</keyword>
<feature type="region of interest" description="Disordered" evidence="1">
    <location>
        <begin position="168"/>
        <end position="229"/>
    </location>
</feature>
<feature type="compositionally biased region" description="Acidic residues" evidence="1">
    <location>
        <begin position="168"/>
        <end position="179"/>
    </location>
</feature>
<comment type="caution">
    <text evidence="2">The sequence shown here is derived from an EMBL/GenBank/DDBJ whole genome shotgun (WGS) entry which is preliminary data.</text>
</comment>
<dbReference type="Proteomes" id="UP001586593">
    <property type="component" value="Unassembled WGS sequence"/>
</dbReference>
<name>A0ABR3V0D9_9PEZI</name>
<evidence type="ECO:0000256" key="1">
    <source>
        <dbReference type="SAM" id="MobiDB-lite"/>
    </source>
</evidence>
<reference evidence="2 3" key="1">
    <citation type="journal article" date="2024" name="Commun. Biol.">
        <title>Comparative genomic analysis of thermophilic fungi reveals convergent evolutionary adaptations and gene losses.</title>
        <authorList>
            <person name="Steindorff A.S."/>
            <person name="Aguilar-Pontes M.V."/>
            <person name="Robinson A.J."/>
            <person name="Andreopoulos B."/>
            <person name="LaButti K."/>
            <person name="Kuo A."/>
            <person name="Mondo S."/>
            <person name="Riley R."/>
            <person name="Otillar R."/>
            <person name="Haridas S."/>
            <person name="Lipzen A."/>
            <person name="Grimwood J."/>
            <person name="Schmutz J."/>
            <person name="Clum A."/>
            <person name="Reid I.D."/>
            <person name="Moisan M.C."/>
            <person name="Butler G."/>
            <person name="Nguyen T.T.M."/>
            <person name="Dewar K."/>
            <person name="Conant G."/>
            <person name="Drula E."/>
            <person name="Henrissat B."/>
            <person name="Hansel C."/>
            <person name="Singer S."/>
            <person name="Hutchinson M.I."/>
            <person name="de Vries R.P."/>
            <person name="Natvig D.O."/>
            <person name="Powell A.J."/>
            <person name="Tsang A."/>
            <person name="Grigoriev I.V."/>
        </authorList>
    </citation>
    <scope>NUCLEOTIDE SEQUENCE [LARGE SCALE GENOMIC DNA]</scope>
    <source>
        <strain evidence="2 3">ATCC 24622</strain>
    </source>
</reference>
<accession>A0ABR3V0D9</accession>
<feature type="compositionally biased region" description="Basic residues" evidence="1">
    <location>
        <begin position="214"/>
        <end position="229"/>
    </location>
</feature>
<evidence type="ECO:0000313" key="3">
    <source>
        <dbReference type="Proteomes" id="UP001586593"/>
    </source>
</evidence>
<organism evidence="2 3">
    <name type="scientific">Phialemonium thermophilum</name>
    <dbReference type="NCBI Taxonomy" id="223376"/>
    <lineage>
        <taxon>Eukaryota</taxon>
        <taxon>Fungi</taxon>
        <taxon>Dikarya</taxon>
        <taxon>Ascomycota</taxon>
        <taxon>Pezizomycotina</taxon>
        <taxon>Sordariomycetes</taxon>
        <taxon>Sordariomycetidae</taxon>
        <taxon>Cephalothecales</taxon>
        <taxon>Cephalothecaceae</taxon>
        <taxon>Phialemonium</taxon>
    </lineage>
</organism>
<feature type="compositionally biased region" description="Basic and acidic residues" evidence="1">
    <location>
        <begin position="9"/>
        <end position="20"/>
    </location>
</feature>
<feature type="region of interest" description="Disordered" evidence="1">
    <location>
        <begin position="94"/>
        <end position="119"/>
    </location>
</feature>
<feature type="region of interest" description="Disordered" evidence="1">
    <location>
        <begin position="1"/>
        <end position="28"/>
    </location>
</feature>
<proteinExistence type="predicted"/>
<gene>
    <name evidence="2" type="ORF">VTK73DRAFT_6012</name>
</gene>
<protein>
    <submittedName>
        <fullName evidence="2">Uncharacterized protein</fullName>
    </submittedName>
</protein>
<evidence type="ECO:0000313" key="2">
    <source>
        <dbReference type="EMBL" id="KAL1835207.1"/>
    </source>
</evidence>